<keyword evidence="1" id="KW-0472">Membrane</keyword>
<keyword evidence="3" id="KW-1185">Reference proteome</keyword>
<feature type="transmembrane region" description="Helical" evidence="1">
    <location>
        <begin position="29"/>
        <end position="47"/>
    </location>
</feature>
<dbReference type="AlphaFoldDB" id="A0A7W3SUS5"/>
<reference evidence="2 3" key="1">
    <citation type="submission" date="2020-08" db="EMBL/GenBank/DDBJ databases">
        <title>Genomic Encyclopedia of Type Strains, Phase III (KMG-III): the genomes of soil and plant-associated and newly described type strains.</title>
        <authorList>
            <person name="Whitman W."/>
        </authorList>
    </citation>
    <scope>NUCLEOTIDE SEQUENCE [LARGE SCALE GENOMIC DNA]</scope>
    <source>
        <strain evidence="2 3">CECT 8693</strain>
    </source>
</reference>
<evidence type="ECO:0000313" key="2">
    <source>
        <dbReference type="EMBL" id="MBA9086504.1"/>
    </source>
</evidence>
<sequence>MNLTVVIIGLVLLFLYKRGSGESSVKMPSWIFTAVGIFLLIMLLRNLTDAYQLIFHESDAWWPLIKENARNLSEGLRELLRKMMKG</sequence>
<evidence type="ECO:0000256" key="1">
    <source>
        <dbReference type="SAM" id="Phobius"/>
    </source>
</evidence>
<protein>
    <submittedName>
        <fullName evidence="2">Uncharacterized protein</fullName>
    </submittedName>
</protein>
<proteinExistence type="predicted"/>
<dbReference type="Proteomes" id="UP000567067">
    <property type="component" value="Unassembled WGS sequence"/>
</dbReference>
<dbReference type="EMBL" id="JACJIP010000019">
    <property type="protein sequence ID" value="MBA9086504.1"/>
    <property type="molecule type" value="Genomic_DNA"/>
</dbReference>
<keyword evidence="1" id="KW-0812">Transmembrane</keyword>
<comment type="caution">
    <text evidence="2">The sequence shown here is derived from an EMBL/GenBank/DDBJ whole genome shotgun (WGS) entry which is preliminary data.</text>
</comment>
<accession>A0A7W3SUS5</accession>
<keyword evidence="1" id="KW-1133">Transmembrane helix</keyword>
<organism evidence="2 3">
    <name type="scientific">Fontibacillus solani</name>
    <dbReference type="NCBI Taxonomy" id="1572857"/>
    <lineage>
        <taxon>Bacteria</taxon>
        <taxon>Bacillati</taxon>
        <taxon>Bacillota</taxon>
        <taxon>Bacilli</taxon>
        <taxon>Bacillales</taxon>
        <taxon>Paenibacillaceae</taxon>
        <taxon>Fontibacillus</taxon>
    </lineage>
</organism>
<dbReference type="RefSeq" id="WP_182536693.1">
    <property type="nucleotide sequence ID" value="NZ_JACJIP010000019.1"/>
</dbReference>
<evidence type="ECO:0000313" key="3">
    <source>
        <dbReference type="Proteomes" id="UP000567067"/>
    </source>
</evidence>
<name>A0A7W3SUS5_9BACL</name>
<gene>
    <name evidence="2" type="ORF">FHR92_002982</name>
</gene>